<dbReference type="SUPFAM" id="SSF53474">
    <property type="entry name" value="alpha/beta-Hydrolases"/>
    <property type="match status" value="1"/>
</dbReference>
<proteinExistence type="predicted"/>
<dbReference type="EMBL" id="HBHX01041514">
    <property type="protein sequence ID" value="CAE0122337.1"/>
    <property type="molecule type" value="Transcribed_RNA"/>
</dbReference>
<name>A0A7S3F221_9EUKA</name>
<evidence type="ECO:0000313" key="2">
    <source>
        <dbReference type="EMBL" id="CAE0122337.1"/>
    </source>
</evidence>
<feature type="domain" description="AB hydrolase-1" evidence="1">
    <location>
        <begin position="2"/>
        <end position="54"/>
    </location>
</feature>
<dbReference type="InterPro" id="IPR000073">
    <property type="entry name" value="AB_hydrolase_1"/>
</dbReference>
<dbReference type="Gene3D" id="3.40.50.1820">
    <property type="entry name" value="alpha/beta hydrolase"/>
    <property type="match status" value="1"/>
</dbReference>
<sequence>MGIQRFCVAGHSSGGPYALAAAALLPDRVLACAAVSSDPPYNHPLCPDFVRKSDDMSSMFHGTDPAVKVGKWRSGDLKKGLPQKVHAWKQGTLGWVTDFTLERLPYAFKIETITLGERVTFYHGSEDYPPISLGAPWMQSLVTGSKLVCVEGGNHGFKSDPTHLRVILLELRDQARR</sequence>
<reference evidence="2" key="1">
    <citation type="submission" date="2021-01" db="EMBL/GenBank/DDBJ databases">
        <authorList>
            <person name="Corre E."/>
            <person name="Pelletier E."/>
            <person name="Niang G."/>
            <person name="Scheremetjew M."/>
            <person name="Finn R."/>
            <person name="Kale V."/>
            <person name="Holt S."/>
            <person name="Cochrane G."/>
            <person name="Meng A."/>
            <person name="Brown T."/>
            <person name="Cohen L."/>
        </authorList>
    </citation>
    <scope>NUCLEOTIDE SEQUENCE</scope>
    <source>
        <strain evidence="2">CCMP281</strain>
    </source>
</reference>
<dbReference type="AlphaFoldDB" id="A0A7S3F221"/>
<gene>
    <name evidence="2" type="ORF">HERI1096_LOCUS23038</name>
</gene>
<dbReference type="Pfam" id="PF00561">
    <property type="entry name" value="Abhydrolase_1"/>
    <property type="match status" value="1"/>
</dbReference>
<organism evidence="2">
    <name type="scientific">Haptolina ericina</name>
    <dbReference type="NCBI Taxonomy" id="156174"/>
    <lineage>
        <taxon>Eukaryota</taxon>
        <taxon>Haptista</taxon>
        <taxon>Haptophyta</taxon>
        <taxon>Prymnesiophyceae</taxon>
        <taxon>Prymnesiales</taxon>
        <taxon>Prymnesiaceae</taxon>
        <taxon>Haptolina</taxon>
    </lineage>
</organism>
<evidence type="ECO:0000259" key="1">
    <source>
        <dbReference type="Pfam" id="PF00561"/>
    </source>
</evidence>
<protein>
    <recommendedName>
        <fullName evidence="1">AB hydrolase-1 domain-containing protein</fullName>
    </recommendedName>
</protein>
<accession>A0A7S3F221</accession>
<dbReference type="InterPro" id="IPR029058">
    <property type="entry name" value="AB_hydrolase_fold"/>
</dbReference>